<dbReference type="InterPro" id="IPR029044">
    <property type="entry name" value="Nucleotide-diphossugar_trans"/>
</dbReference>
<proteinExistence type="predicted"/>
<name>C6E1Y0_GEOSM</name>
<dbReference type="AlphaFoldDB" id="C6E1Y0"/>
<dbReference type="SUPFAM" id="SSF53448">
    <property type="entry name" value="Nucleotide-diphospho-sugar transferases"/>
    <property type="match status" value="1"/>
</dbReference>
<dbReference type="STRING" id="443144.GM21_2831"/>
<protein>
    <submittedName>
        <fullName evidence="2">Molybdenum hydroxylase accessory protein, YgfJ family</fullName>
    </submittedName>
</protein>
<dbReference type="Pfam" id="PF12804">
    <property type="entry name" value="NTP_transf_3"/>
    <property type="match status" value="1"/>
</dbReference>
<sequence>MKKVAGIILAAGEGRRMGGTKQLLPFRGKSILECVVESALASSLHRVVVVVGHQAERMAPLLQGRRVELALNPEYRLGQSSSLSCGLRLLGAETDAALFLLGDQPLITPALIDTLVRSYQASPAPIVMPMYRGKRGNPVLFDRETFPAIERLDADCGARQLFRQYQGRLLQVPVQDAAIHLDIDTAADYRRLLETEAAGEAGADAIITSSRERIPS</sequence>
<dbReference type="HOGENOM" id="CLU_061980_2_0_7"/>
<dbReference type="eggNOG" id="COG2068">
    <property type="taxonomic scope" value="Bacteria"/>
</dbReference>
<dbReference type="CDD" id="cd04182">
    <property type="entry name" value="GT_2_like_f"/>
    <property type="match status" value="1"/>
</dbReference>
<gene>
    <name evidence="2" type="ordered locus">GM21_2831</name>
</gene>
<dbReference type="InterPro" id="IPR017696">
    <property type="entry name" value="Mo_hydrolase_YgfJ"/>
</dbReference>
<dbReference type="KEGG" id="gem:GM21_2831"/>
<organism evidence="2">
    <name type="scientific">Geobacter sp. (strain M21)</name>
    <dbReference type="NCBI Taxonomy" id="443144"/>
    <lineage>
        <taxon>Bacteria</taxon>
        <taxon>Pseudomonadati</taxon>
        <taxon>Thermodesulfobacteriota</taxon>
        <taxon>Desulfuromonadia</taxon>
        <taxon>Geobacterales</taxon>
        <taxon>Geobacteraceae</taxon>
        <taxon>Geobacter</taxon>
    </lineage>
</organism>
<evidence type="ECO:0000259" key="1">
    <source>
        <dbReference type="Pfam" id="PF12804"/>
    </source>
</evidence>
<dbReference type="Gene3D" id="3.90.550.10">
    <property type="entry name" value="Spore Coat Polysaccharide Biosynthesis Protein SpsA, Chain A"/>
    <property type="match status" value="1"/>
</dbReference>
<reference evidence="2" key="1">
    <citation type="submission" date="2009-07" db="EMBL/GenBank/DDBJ databases">
        <title>Complete sequence of Geobacter sp. M21.</title>
        <authorList>
            <consortium name="US DOE Joint Genome Institute"/>
            <person name="Lucas S."/>
            <person name="Copeland A."/>
            <person name="Lapidus A."/>
            <person name="Glavina del Rio T."/>
            <person name="Dalin E."/>
            <person name="Tice H."/>
            <person name="Bruce D."/>
            <person name="Goodwin L."/>
            <person name="Pitluck S."/>
            <person name="Saunders E."/>
            <person name="Brettin T."/>
            <person name="Detter J.C."/>
            <person name="Han C."/>
            <person name="Larimer F."/>
            <person name="Land M."/>
            <person name="Hauser L."/>
            <person name="Kyrpides N."/>
            <person name="Ovchinnikova G."/>
            <person name="Lovley D."/>
        </authorList>
    </citation>
    <scope>NUCLEOTIDE SEQUENCE [LARGE SCALE GENOMIC DNA]</scope>
    <source>
        <strain evidence="2">M21</strain>
    </source>
</reference>
<dbReference type="EMBL" id="CP001661">
    <property type="protein sequence ID" value="ACT18864.1"/>
    <property type="molecule type" value="Genomic_DNA"/>
</dbReference>
<dbReference type="OrthoDB" id="9779263at2"/>
<dbReference type="PANTHER" id="PTHR43777">
    <property type="entry name" value="MOLYBDENUM COFACTOR CYTIDYLYLTRANSFERASE"/>
    <property type="match status" value="1"/>
</dbReference>
<feature type="domain" description="MobA-like NTP transferase" evidence="1">
    <location>
        <begin position="6"/>
        <end position="165"/>
    </location>
</feature>
<accession>C6E1Y0</accession>
<evidence type="ECO:0000313" key="2">
    <source>
        <dbReference type="EMBL" id="ACT18864.1"/>
    </source>
</evidence>
<dbReference type="NCBIfam" id="TIGR03310">
    <property type="entry name" value="matur_MocA_YgfJ"/>
    <property type="match status" value="1"/>
</dbReference>
<dbReference type="GO" id="GO:0016779">
    <property type="term" value="F:nucleotidyltransferase activity"/>
    <property type="evidence" value="ECO:0007669"/>
    <property type="project" value="UniProtKB-ARBA"/>
</dbReference>
<dbReference type="InterPro" id="IPR025877">
    <property type="entry name" value="MobA-like_NTP_Trfase"/>
</dbReference>
<dbReference type="PANTHER" id="PTHR43777:SF1">
    <property type="entry name" value="MOLYBDENUM COFACTOR CYTIDYLYLTRANSFERASE"/>
    <property type="match status" value="1"/>
</dbReference>